<dbReference type="EMBL" id="CP019699">
    <property type="protein sequence ID" value="AQS55675.1"/>
    <property type="molecule type" value="Genomic_DNA"/>
</dbReference>
<organism evidence="1 2">
    <name type="scientific">Novibacillus thermophilus</name>
    <dbReference type="NCBI Taxonomy" id="1471761"/>
    <lineage>
        <taxon>Bacteria</taxon>
        <taxon>Bacillati</taxon>
        <taxon>Bacillota</taxon>
        <taxon>Bacilli</taxon>
        <taxon>Bacillales</taxon>
        <taxon>Thermoactinomycetaceae</taxon>
        <taxon>Novibacillus</taxon>
    </lineage>
</organism>
<keyword evidence="2" id="KW-1185">Reference proteome</keyword>
<dbReference type="Proteomes" id="UP000188603">
    <property type="component" value="Chromosome"/>
</dbReference>
<dbReference type="OrthoDB" id="2476074at2"/>
<sequence length="201" mass="23799">MCFTYTDKEKQERVELFREIIMRLEMARFDMYREYADLQSRLYGDPMLALQEHPMCEITTHTVGGKEILQFSYPGMLPLYTDEKDRDSTRYRQRVRDYYIRSTVQAANRKGLKKQYIPARVLIVHCFEDLTVRDLDNRNRSHIINGLRHAQVIGDDNWKELSLMEEAIKTKESSVEVFVGYSKDIHELMQLFRGLNTSKTG</sequence>
<dbReference type="GO" id="GO:0000287">
    <property type="term" value="F:magnesium ion binding"/>
    <property type="evidence" value="ECO:0007669"/>
    <property type="project" value="InterPro"/>
</dbReference>
<dbReference type="AlphaFoldDB" id="A0A1U9K6I7"/>
<dbReference type="STRING" id="1471761.B0W44_07620"/>
<dbReference type="RefSeq" id="WP_077719543.1">
    <property type="nucleotide sequence ID" value="NZ_CP019699.1"/>
</dbReference>
<dbReference type="GO" id="GO:0006310">
    <property type="term" value="P:DNA recombination"/>
    <property type="evidence" value="ECO:0007669"/>
    <property type="project" value="InterPro"/>
</dbReference>
<dbReference type="SUPFAM" id="SSF103084">
    <property type="entry name" value="Holliday junction resolvase RusA"/>
    <property type="match status" value="1"/>
</dbReference>
<accession>A0A1U9K6I7</accession>
<dbReference type="KEGG" id="ntr:B0W44_07620"/>
<proteinExistence type="predicted"/>
<name>A0A1U9K6I7_9BACL</name>
<evidence type="ECO:0000313" key="2">
    <source>
        <dbReference type="Proteomes" id="UP000188603"/>
    </source>
</evidence>
<evidence type="ECO:0000313" key="1">
    <source>
        <dbReference type="EMBL" id="AQS55675.1"/>
    </source>
</evidence>
<dbReference type="InterPro" id="IPR036614">
    <property type="entry name" value="RusA-like_sf"/>
</dbReference>
<protein>
    <submittedName>
        <fullName evidence="1">Uncharacterized protein</fullName>
    </submittedName>
</protein>
<dbReference type="Gene3D" id="3.30.1330.70">
    <property type="entry name" value="Holliday junction resolvase RusA"/>
    <property type="match status" value="1"/>
</dbReference>
<dbReference type="GO" id="GO:0006281">
    <property type="term" value="P:DNA repair"/>
    <property type="evidence" value="ECO:0007669"/>
    <property type="project" value="InterPro"/>
</dbReference>
<gene>
    <name evidence="1" type="ORF">B0W44_07620</name>
</gene>
<reference evidence="1 2" key="1">
    <citation type="journal article" date="2015" name="Int. J. Syst. Evol. Microbiol.">
        <title>Novibacillus thermophilus gen. nov., sp. nov., a Gram-staining-negative and moderately thermophilic member of the family Thermoactinomycetaceae.</title>
        <authorList>
            <person name="Yang G."/>
            <person name="Chen J."/>
            <person name="Zhou S."/>
        </authorList>
    </citation>
    <scope>NUCLEOTIDE SEQUENCE [LARGE SCALE GENOMIC DNA]</scope>
    <source>
        <strain evidence="1 2">SG-1</strain>
    </source>
</reference>